<feature type="domain" description="Shikimate dehydrogenase substrate binding N-terminal" evidence="8">
    <location>
        <begin position="13"/>
        <end position="95"/>
    </location>
</feature>
<dbReference type="GO" id="GO:0009423">
    <property type="term" value="P:chorismate biosynthetic process"/>
    <property type="evidence" value="ECO:0007669"/>
    <property type="project" value="UniProtKB-UniRule"/>
</dbReference>
<dbReference type="PANTHER" id="PTHR21089">
    <property type="entry name" value="SHIKIMATE DEHYDROGENASE"/>
    <property type="match status" value="1"/>
</dbReference>
<dbReference type="GO" id="GO:0050661">
    <property type="term" value="F:NADP binding"/>
    <property type="evidence" value="ECO:0007669"/>
    <property type="project" value="InterPro"/>
</dbReference>
<comment type="similarity">
    <text evidence="7">Belongs to the shikimate dehydrogenase family.</text>
</comment>
<evidence type="ECO:0000313" key="11">
    <source>
        <dbReference type="Proteomes" id="UP000005309"/>
    </source>
</evidence>
<dbReference type="NCBIfam" id="TIGR00507">
    <property type="entry name" value="aroE"/>
    <property type="match status" value="1"/>
</dbReference>
<feature type="binding site" evidence="7">
    <location>
        <position position="251"/>
    </location>
    <ligand>
        <name>NADP(+)</name>
        <dbReference type="ChEBI" id="CHEBI:58349"/>
    </ligand>
</feature>
<dbReference type="PANTHER" id="PTHR21089:SF1">
    <property type="entry name" value="BIFUNCTIONAL 3-DEHYDROQUINATE DEHYDRATASE_SHIKIMATE DEHYDROGENASE, CHLOROPLASTIC"/>
    <property type="match status" value="1"/>
</dbReference>
<evidence type="ECO:0000313" key="10">
    <source>
        <dbReference type="EMBL" id="EEQ48689.1"/>
    </source>
</evidence>
<keyword evidence="4 7" id="KW-0521">NADP</keyword>
<dbReference type="InterPro" id="IPR013708">
    <property type="entry name" value="Shikimate_DH-bd_N"/>
</dbReference>
<dbReference type="InterPro" id="IPR041121">
    <property type="entry name" value="SDH_C"/>
</dbReference>
<dbReference type="Gene3D" id="3.40.50.720">
    <property type="entry name" value="NAD(P)-binding Rossmann-like Domain"/>
    <property type="match status" value="1"/>
</dbReference>
<dbReference type="GO" id="GO:0019632">
    <property type="term" value="P:shikimate metabolic process"/>
    <property type="evidence" value="ECO:0007669"/>
    <property type="project" value="InterPro"/>
</dbReference>
<feature type="binding site" evidence="7">
    <location>
        <position position="93"/>
    </location>
    <ligand>
        <name>shikimate</name>
        <dbReference type="ChEBI" id="CHEBI:36208"/>
    </ligand>
</feature>
<keyword evidence="11" id="KW-1185">Reference proteome</keyword>
<name>C4V377_9FIRM</name>
<feature type="active site" description="Proton acceptor" evidence="7">
    <location>
        <position position="72"/>
    </location>
</feature>
<evidence type="ECO:0000256" key="7">
    <source>
        <dbReference type="HAMAP-Rule" id="MF_00222"/>
    </source>
</evidence>
<dbReference type="GO" id="GO:0009073">
    <property type="term" value="P:aromatic amino acid family biosynthetic process"/>
    <property type="evidence" value="ECO:0007669"/>
    <property type="project" value="UniProtKB-KW"/>
</dbReference>
<dbReference type="EMBL" id="ACLA01000013">
    <property type="protein sequence ID" value="EEQ48689.1"/>
    <property type="molecule type" value="Genomic_DNA"/>
</dbReference>
<dbReference type="NCBIfam" id="NF001319">
    <property type="entry name" value="PRK00258.3-3"/>
    <property type="match status" value="1"/>
</dbReference>
<feature type="binding site" evidence="7">
    <location>
        <position position="230"/>
    </location>
    <ligand>
        <name>shikimate</name>
        <dbReference type="ChEBI" id="CHEBI:36208"/>
    </ligand>
</feature>
<dbReference type="InterPro" id="IPR046346">
    <property type="entry name" value="Aminoacid_DH-like_N_sf"/>
</dbReference>
<dbReference type="HOGENOM" id="CLU_044063_4_1_9"/>
<proteinExistence type="inferred from homology"/>
<feature type="binding site" evidence="7">
    <location>
        <position position="109"/>
    </location>
    <ligand>
        <name>shikimate</name>
        <dbReference type="ChEBI" id="CHEBI:36208"/>
    </ligand>
</feature>
<dbReference type="InterPro" id="IPR022893">
    <property type="entry name" value="Shikimate_DH_fam"/>
</dbReference>
<dbReference type="SUPFAM" id="SSF53223">
    <property type="entry name" value="Aminoacid dehydrogenase-like, N-terminal domain"/>
    <property type="match status" value="1"/>
</dbReference>
<protein>
    <recommendedName>
        <fullName evidence="2 7">Shikimate dehydrogenase (NADP(+))</fullName>
        <shortName evidence="7">SDH</shortName>
        <ecNumber evidence="2 7">1.1.1.25</ecNumber>
    </recommendedName>
</protein>
<dbReference type="GO" id="GO:0004764">
    <property type="term" value="F:shikimate 3-dehydrogenase (NADP+) activity"/>
    <property type="evidence" value="ECO:0007669"/>
    <property type="project" value="UniProtKB-UniRule"/>
</dbReference>
<dbReference type="STRING" id="638302.HMPREF0908_0971"/>
<evidence type="ECO:0000256" key="2">
    <source>
        <dbReference type="ARBA" id="ARBA00012962"/>
    </source>
</evidence>
<keyword evidence="5 7" id="KW-0560">Oxidoreductase</keyword>
<dbReference type="GO" id="GO:0008652">
    <property type="term" value="P:amino acid biosynthetic process"/>
    <property type="evidence" value="ECO:0007669"/>
    <property type="project" value="UniProtKB-KW"/>
</dbReference>
<feature type="binding site" evidence="7">
    <location>
        <begin position="21"/>
        <end position="23"/>
    </location>
    <ligand>
        <name>shikimate</name>
        <dbReference type="ChEBI" id="CHEBI:36208"/>
    </ligand>
</feature>
<feature type="domain" description="SDH C-terminal" evidence="9">
    <location>
        <begin position="251"/>
        <end position="281"/>
    </location>
</feature>
<comment type="function">
    <text evidence="7">Involved in the biosynthesis of the chorismate, which leads to the biosynthesis of aromatic amino acids. Catalyzes the reversible NADPH linked reduction of 3-dehydroshikimate (DHSA) to yield shikimate (SA).</text>
</comment>
<comment type="catalytic activity">
    <reaction evidence="7">
        <text>shikimate + NADP(+) = 3-dehydroshikimate + NADPH + H(+)</text>
        <dbReference type="Rhea" id="RHEA:17737"/>
        <dbReference type="ChEBI" id="CHEBI:15378"/>
        <dbReference type="ChEBI" id="CHEBI:16630"/>
        <dbReference type="ChEBI" id="CHEBI:36208"/>
        <dbReference type="ChEBI" id="CHEBI:57783"/>
        <dbReference type="ChEBI" id="CHEBI:58349"/>
        <dbReference type="EC" id="1.1.1.25"/>
    </reaction>
</comment>
<dbReference type="NCBIfam" id="NF001314">
    <property type="entry name" value="PRK00258.2-2"/>
    <property type="match status" value="1"/>
</dbReference>
<sequence>MHVITGKTKILGVIGAPIAHSLSPIIQNASLHEAGLDYVYTAFPVRRDALASAVCGLRDAGVTGFNVTIPFKTEIMPLLDALSEDAQRIRAVNTVVIASDGTMTGHNTDVTGFMAGFAARGIGLAGKRTVLIGAGGAARAALWGLLRSGVSSVCIGVRNLAKGKALCTDFAADGTLAVYCFDDPHFRDVLCTADIVVQTTPIGMSPQTDAMPPVDPAAISPSAAVYDLIYTPAETAFLRAAAAHGCTTINGETMLVMQGAEAFSLWTGVRPNTDLMQRVLREELARREGA</sequence>
<dbReference type="CDD" id="cd01065">
    <property type="entry name" value="NAD_bind_Shikimate_DH"/>
    <property type="match status" value="1"/>
</dbReference>
<dbReference type="EC" id="1.1.1.25" evidence="2 7"/>
<comment type="caution">
    <text evidence="7">Lacks conserved residue(s) required for the propagation of feature annotation.</text>
</comment>
<dbReference type="UniPathway" id="UPA00053">
    <property type="reaction ID" value="UER00087"/>
</dbReference>
<evidence type="ECO:0000259" key="9">
    <source>
        <dbReference type="Pfam" id="PF18317"/>
    </source>
</evidence>
<reference evidence="10 11" key="1">
    <citation type="submission" date="2009-04" db="EMBL/GenBank/DDBJ databases">
        <authorList>
            <person name="Qin X."/>
            <person name="Bachman B."/>
            <person name="Battles P."/>
            <person name="Bell A."/>
            <person name="Bess C."/>
            <person name="Bickham C."/>
            <person name="Chaboub L."/>
            <person name="Chen D."/>
            <person name="Coyle M."/>
            <person name="Deiros D.R."/>
            <person name="Dinh H."/>
            <person name="Forbes L."/>
            <person name="Fowler G."/>
            <person name="Francisco L."/>
            <person name="Fu Q."/>
            <person name="Gubbala S."/>
            <person name="Hale W."/>
            <person name="Han Y."/>
            <person name="Hemphill L."/>
            <person name="Highlander S.K."/>
            <person name="Hirani K."/>
            <person name="Hogues M."/>
            <person name="Jackson L."/>
            <person name="Jakkamsetti A."/>
            <person name="Javaid M."/>
            <person name="Jiang H."/>
            <person name="Korchina V."/>
            <person name="Kovar C."/>
            <person name="Lara F."/>
            <person name="Lee S."/>
            <person name="Mata R."/>
            <person name="Mathew T."/>
            <person name="Moen C."/>
            <person name="Morales K."/>
            <person name="Munidasa M."/>
            <person name="Nazareth L."/>
            <person name="Ngo R."/>
            <person name="Nguyen L."/>
            <person name="Okwuonu G."/>
            <person name="Ongeri F."/>
            <person name="Patil S."/>
            <person name="Petrosino J."/>
            <person name="Pham C."/>
            <person name="Pham P."/>
            <person name="Pu L.-L."/>
            <person name="Puazo M."/>
            <person name="Raj R."/>
            <person name="Reid J."/>
            <person name="Rouhana J."/>
            <person name="Saada N."/>
            <person name="Shang Y."/>
            <person name="Simmons D."/>
            <person name="Thornton R."/>
            <person name="Warren J."/>
            <person name="Weissenberger G."/>
            <person name="Zhang J."/>
            <person name="Zhang L."/>
            <person name="Zhou C."/>
            <person name="Zhu D."/>
            <person name="Muzny D."/>
            <person name="Worley K."/>
            <person name="Gibbs R."/>
        </authorList>
    </citation>
    <scope>NUCLEOTIDE SEQUENCE [LARGE SCALE GENOMIC DNA]</scope>
    <source>
        <strain evidence="10 11">ATCC 43531</strain>
    </source>
</reference>
<evidence type="ECO:0000256" key="1">
    <source>
        <dbReference type="ARBA" id="ARBA00004871"/>
    </source>
</evidence>
<evidence type="ECO:0000256" key="5">
    <source>
        <dbReference type="ARBA" id="ARBA00023002"/>
    </source>
</evidence>
<dbReference type="InterPro" id="IPR036291">
    <property type="entry name" value="NAD(P)-bd_dom_sf"/>
</dbReference>
<dbReference type="Pfam" id="PF08501">
    <property type="entry name" value="Shikimate_dh_N"/>
    <property type="match status" value="1"/>
</dbReference>
<dbReference type="Proteomes" id="UP000005309">
    <property type="component" value="Unassembled WGS sequence"/>
</dbReference>
<feature type="binding site" evidence="7">
    <location>
        <position position="68"/>
    </location>
    <ligand>
        <name>shikimate</name>
        <dbReference type="ChEBI" id="CHEBI:36208"/>
    </ligand>
</feature>
<dbReference type="eggNOG" id="COG0169">
    <property type="taxonomic scope" value="Bacteria"/>
</dbReference>
<dbReference type="GO" id="GO:0005829">
    <property type="term" value="C:cytosol"/>
    <property type="evidence" value="ECO:0007669"/>
    <property type="project" value="TreeGrafter"/>
</dbReference>
<feature type="binding site" evidence="7">
    <location>
        <position position="84"/>
    </location>
    <ligand>
        <name>NADP(+)</name>
        <dbReference type="ChEBI" id="CHEBI:58349"/>
    </ligand>
</feature>
<gene>
    <name evidence="7 10" type="primary">aroE</name>
    <name evidence="10" type="ORF">HMPREF0908_0971</name>
</gene>
<evidence type="ECO:0000256" key="4">
    <source>
        <dbReference type="ARBA" id="ARBA00022857"/>
    </source>
</evidence>
<keyword evidence="3 7" id="KW-0028">Amino-acid biosynthesis</keyword>
<dbReference type="InterPro" id="IPR011342">
    <property type="entry name" value="Shikimate_DH"/>
</dbReference>
<evidence type="ECO:0000259" key="8">
    <source>
        <dbReference type="Pfam" id="PF08501"/>
    </source>
</evidence>
<evidence type="ECO:0000256" key="6">
    <source>
        <dbReference type="ARBA" id="ARBA00023141"/>
    </source>
</evidence>
<dbReference type="Gene3D" id="3.40.50.10860">
    <property type="entry name" value="Leucine Dehydrogenase, chain A, domain 1"/>
    <property type="match status" value="1"/>
</dbReference>
<dbReference type="OrthoDB" id="9792692at2"/>
<accession>C4V377</accession>
<comment type="pathway">
    <text evidence="1 7">Metabolic intermediate biosynthesis; chorismate biosynthesis; chorismate from D-erythrose 4-phosphate and phosphoenolpyruvate: step 4/7.</text>
</comment>
<organism evidence="10 11">
    <name type="scientific">Selenomonas flueggei ATCC 43531</name>
    <dbReference type="NCBI Taxonomy" id="638302"/>
    <lineage>
        <taxon>Bacteria</taxon>
        <taxon>Bacillati</taxon>
        <taxon>Bacillota</taxon>
        <taxon>Negativicutes</taxon>
        <taxon>Selenomonadales</taxon>
        <taxon>Selenomonadaceae</taxon>
        <taxon>Selenomonas</taxon>
    </lineage>
</organism>
<dbReference type="Pfam" id="PF18317">
    <property type="entry name" value="SDH_C"/>
    <property type="match status" value="1"/>
</dbReference>
<comment type="subunit">
    <text evidence="7">Homodimer.</text>
</comment>
<dbReference type="SUPFAM" id="SSF51735">
    <property type="entry name" value="NAD(P)-binding Rossmann-fold domains"/>
    <property type="match status" value="1"/>
</dbReference>
<feature type="binding site" evidence="7">
    <location>
        <position position="228"/>
    </location>
    <ligand>
        <name>NADP(+)</name>
        <dbReference type="ChEBI" id="CHEBI:58349"/>
    </ligand>
</feature>
<dbReference type="RefSeq" id="WP_006689705.1">
    <property type="nucleotide sequence ID" value="NZ_GG694006.1"/>
</dbReference>
<keyword evidence="6 7" id="KW-0057">Aromatic amino acid biosynthesis</keyword>
<comment type="caution">
    <text evidence="10">The sequence shown here is derived from an EMBL/GenBank/DDBJ whole genome shotgun (WGS) entry which is preliminary data.</text>
</comment>
<feature type="binding site" evidence="7">
    <location>
        <begin position="133"/>
        <end position="137"/>
    </location>
    <ligand>
        <name>NADP(+)</name>
        <dbReference type="ChEBI" id="CHEBI:58349"/>
    </ligand>
</feature>
<feature type="binding site" evidence="7">
    <location>
        <position position="258"/>
    </location>
    <ligand>
        <name>shikimate</name>
        <dbReference type="ChEBI" id="CHEBI:36208"/>
    </ligand>
</feature>
<dbReference type="AlphaFoldDB" id="C4V377"/>
<evidence type="ECO:0000256" key="3">
    <source>
        <dbReference type="ARBA" id="ARBA00022605"/>
    </source>
</evidence>
<dbReference type="HAMAP" id="MF_00222">
    <property type="entry name" value="Shikimate_DH_AroE"/>
    <property type="match status" value="1"/>
</dbReference>